<protein>
    <submittedName>
        <fullName evidence="8">Acetyltransferase (Isoleucine patch superfamily)</fullName>
    </submittedName>
</protein>
<dbReference type="EMBL" id="FNRS01000001">
    <property type="protein sequence ID" value="SEC54417.1"/>
    <property type="molecule type" value="Genomic_DNA"/>
</dbReference>
<evidence type="ECO:0000256" key="3">
    <source>
        <dbReference type="ARBA" id="ARBA00022556"/>
    </source>
</evidence>
<evidence type="ECO:0000256" key="6">
    <source>
        <dbReference type="ARBA" id="ARBA00023098"/>
    </source>
</evidence>
<dbReference type="Proteomes" id="UP000183155">
    <property type="component" value="Unassembled WGS sequence"/>
</dbReference>
<keyword evidence="4" id="KW-0808">Transferase</keyword>
<evidence type="ECO:0000256" key="4">
    <source>
        <dbReference type="ARBA" id="ARBA00022679"/>
    </source>
</evidence>
<accession>A0A1H4TDK3</accession>
<evidence type="ECO:0000256" key="7">
    <source>
        <dbReference type="ARBA" id="ARBA00023315"/>
    </source>
</evidence>
<sequence>MVALKHLSDGTAILRSALILESTLISKLANISPDAILMDPVKLYGAVTVNAKAQIGKYTYIGNGGYVGRGVTIGNFCSIARNAEISPINHPTDYLSCHPFQYNNNHFTDFKDYSAHQRVKGPTANPAVIGHDVWIGAGVMICQGVTVGTGAVIAGGAVVTKDVPPYAIVGGIPAQVIRYRFDETTIERLLASQWWDLEPKDMVDVDFTNVPEALEKIGAIKLHMGLKNRSVLAGTVDNSASGTSSGIVWISTPTAYADMNALDRFTSIEVISHEPGKDSTSALVAPGVYPIQSTSFDAKRGWYRLTFLVDGKPFKGKLARKKFSFKLGTTQPRGNAE</sequence>
<keyword evidence="3" id="KW-0441">Lipid A biosynthesis</keyword>
<dbReference type="InterPro" id="IPR018357">
    <property type="entry name" value="Hexapep_transf_CS"/>
</dbReference>
<dbReference type="SUPFAM" id="SSF51161">
    <property type="entry name" value="Trimeric LpxA-like enzymes"/>
    <property type="match status" value="1"/>
</dbReference>
<evidence type="ECO:0000313" key="8">
    <source>
        <dbReference type="EMBL" id="SEC54417.1"/>
    </source>
</evidence>
<evidence type="ECO:0000256" key="5">
    <source>
        <dbReference type="ARBA" id="ARBA00022737"/>
    </source>
</evidence>
<keyword evidence="5" id="KW-0677">Repeat</keyword>
<gene>
    <name evidence="8" type="ORF">SAMN04490203_2616</name>
</gene>
<dbReference type="RefSeq" id="WP_169755324.1">
    <property type="nucleotide sequence ID" value="NZ_FNRS01000001.1"/>
</dbReference>
<dbReference type="PANTHER" id="PTHR43300:SF11">
    <property type="entry name" value="ACETYLTRANSFERASE RV3034C-RELATED"/>
    <property type="match status" value="1"/>
</dbReference>
<keyword evidence="9" id="KW-1185">Reference proteome</keyword>
<reference evidence="8 9" key="1">
    <citation type="submission" date="2016-10" db="EMBL/GenBank/DDBJ databases">
        <authorList>
            <person name="Varghese N."/>
            <person name="Submissions S."/>
        </authorList>
    </citation>
    <scope>NUCLEOTIDE SEQUENCE [LARGE SCALE GENOMIC DNA]</scope>
    <source>
        <strain evidence="8 9">BS3652</strain>
    </source>
</reference>
<dbReference type="Pfam" id="PF00132">
    <property type="entry name" value="Hexapep"/>
    <property type="match status" value="1"/>
</dbReference>
<dbReference type="CDD" id="cd03349">
    <property type="entry name" value="LbH_XAT"/>
    <property type="match status" value="1"/>
</dbReference>
<evidence type="ECO:0000313" key="9">
    <source>
        <dbReference type="Proteomes" id="UP000183155"/>
    </source>
</evidence>
<dbReference type="PROSITE" id="PS00101">
    <property type="entry name" value="HEXAPEP_TRANSFERASES"/>
    <property type="match status" value="1"/>
</dbReference>
<comment type="caution">
    <text evidence="8">The sequence shown here is derived from an EMBL/GenBank/DDBJ whole genome shotgun (WGS) entry which is preliminary data.</text>
</comment>
<dbReference type="InterPro" id="IPR011004">
    <property type="entry name" value="Trimer_LpxA-like_sf"/>
</dbReference>
<keyword evidence="2" id="KW-0444">Lipid biosynthesis</keyword>
<keyword evidence="6" id="KW-0443">Lipid metabolism</keyword>
<evidence type="ECO:0000256" key="1">
    <source>
        <dbReference type="ARBA" id="ARBA00007274"/>
    </source>
</evidence>
<proteinExistence type="inferred from homology"/>
<keyword evidence="7" id="KW-0012">Acyltransferase</keyword>
<dbReference type="Gene3D" id="2.160.10.10">
    <property type="entry name" value="Hexapeptide repeat proteins"/>
    <property type="match status" value="1"/>
</dbReference>
<organism evidence="8 9">
    <name type="scientific">Pseudomonas taetrolens</name>
    <dbReference type="NCBI Taxonomy" id="47884"/>
    <lineage>
        <taxon>Bacteria</taxon>
        <taxon>Pseudomonadati</taxon>
        <taxon>Pseudomonadota</taxon>
        <taxon>Gammaproteobacteria</taxon>
        <taxon>Pseudomonadales</taxon>
        <taxon>Pseudomonadaceae</taxon>
        <taxon>Pseudomonas</taxon>
    </lineage>
</organism>
<dbReference type="InterPro" id="IPR050179">
    <property type="entry name" value="Trans_hexapeptide_repeat"/>
</dbReference>
<name>A0A1H4TDK3_PSETA</name>
<dbReference type="PANTHER" id="PTHR43300">
    <property type="entry name" value="ACETYLTRANSFERASE"/>
    <property type="match status" value="1"/>
</dbReference>
<comment type="similarity">
    <text evidence="1">Belongs to the transferase hexapeptide repeat family.</text>
</comment>
<evidence type="ECO:0000256" key="2">
    <source>
        <dbReference type="ARBA" id="ARBA00022516"/>
    </source>
</evidence>
<dbReference type="InterPro" id="IPR001451">
    <property type="entry name" value="Hexapep"/>
</dbReference>